<accession>A0A9P6ES70</accession>
<dbReference type="AlphaFoldDB" id="A0A9P6ES70"/>
<dbReference type="SUPFAM" id="SSF81383">
    <property type="entry name" value="F-box domain"/>
    <property type="match status" value="1"/>
</dbReference>
<keyword evidence="2" id="KW-1185">Reference proteome</keyword>
<reference evidence="1" key="1">
    <citation type="submission" date="2020-11" db="EMBL/GenBank/DDBJ databases">
        <authorList>
            <consortium name="DOE Joint Genome Institute"/>
            <person name="Ahrendt S."/>
            <person name="Riley R."/>
            <person name="Andreopoulos W."/>
            <person name="Labutti K."/>
            <person name="Pangilinan J."/>
            <person name="Ruiz-Duenas F.J."/>
            <person name="Barrasa J.M."/>
            <person name="Sanchez-Garcia M."/>
            <person name="Camarero S."/>
            <person name="Miyauchi S."/>
            <person name="Serrano A."/>
            <person name="Linde D."/>
            <person name="Babiker R."/>
            <person name="Drula E."/>
            <person name="Ayuso-Fernandez I."/>
            <person name="Pacheco R."/>
            <person name="Padilla G."/>
            <person name="Ferreira P."/>
            <person name="Barriuso J."/>
            <person name="Kellner H."/>
            <person name="Castanera R."/>
            <person name="Alfaro M."/>
            <person name="Ramirez L."/>
            <person name="Pisabarro A.G."/>
            <person name="Kuo A."/>
            <person name="Tritt A."/>
            <person name="Lipzen A."/>
            <person name="He G."/>
            <person name="Yan M."/>
            <person name="Ng V."/>
            <person name="Cullen D."/>
            <person name="Martin F."/>
            <person name="Rosso M.-N."/>
            <person name="Henrissat B."/>
            <person name="Hibbett D."/>
            <person name="Martinez A.T."/>
            <person name="Grigoriev I.V."/>
        </authorList>
    </citation>
    <scope>NUCLEOTIDE SEQUENCE</scope>
    <source>
        <strain evidence="1">CBS 506.95</strain>
    </source>
</reference>
<dbReference type="EMBL" id="MU157827">
    <property type="protein sequence ID" value="KAF9533878.1"/>
    <property type="molecule type" value="Genomic_DNA"/>
</dbReference>
<protein>
    <recommendedName>
        <fullName evidence="3">F-box domain-containing protein</fullName>
    </recommendedName>
</protein>
<organism evidence="1 2">
    <name type="scientific">Crepidotus variabilis</name>
    <dbReference type="NCBI Taxonomy" id="179855"/>
    <lineage>
        <taxon>Eukaryota</taxon>
        <taxon>Fungi</taxon>
        <taxon>Dikarya</taxon>
        <taxon>Basidiomycota</taxon>
        <taxon>Agaricomycotina</taxon>
        <taxon>Agaricomycetes</taxon>
        <taxon>Agaricomycetidae</taxon>
        <taxon>Agaricales</taxon>
        <taxon>Agaricineae</taxon>
        <taxon>Crepidotaceae</taxon>
        <taxon>Crepidotus</taxon>
    </lineage>
</organism>
<dbReference type="InterPro" id="IPR036047">
    <property type="entry name" value="F-box-like_dom_sf"/>
</dbReference>
<gene>
    <name evidence="1" type="ORF">CPB83DRAFT_844676</name>
</gene>
<evidence type="ECO:0000313" key="2">
    <source>
        <dbReference type="Proteomes" id="UP000807306"/>
    </source>
</evidence>
<dbReference type="Proteomes" id="UP000807306">
    <property type="component" value="Unassembled WGS sequence"/>
</dbReference>
<evidence type="ECO:0000313" key="1">
    <source>
        <dbReference type="EMBL" id="KAF9533878.1"/>
    </source>
</evidence>
<sequence>MALRLNIEQHIDTLPILPNEIWMYISQFLQKQDLAKAYGLCPFFLDLWMKAVYTEVILCSMTTPSTVHTLDAMTELAARYVSKLIIRPQFFKTLGQSFLPYPTEKRTLAEMLRQTFEQLINTTSRRHDLALRGLLTKIFQMTNLKTLVVESPQPHASRLSRNTGVLLDAVHSHTIRVEKLDINVPLGRLEDTLVPILPLMKLQSLSLLLWAESGGAPTESSTKQIAQMISRQSATLQRIALINTDSRYICYIPSILSHLKHLENLKEVSLKLNFDSFATSLSPTGLKHEPFLQTHVEQLKTLELQFYGPRKHLSFPALFKYPLFKLHFPTLTRLHLFLLAKHPHRAEIPTDASFTDYFSQYHSHLEHLTISTRVLCSSELQEVAVALGGSGSSLLSLKVQIDSLEGGILDVLAKNLVSLCKLDLGTPSLCSTSDEDGLSLAQKSRNFVQSMSNCSPSLDSWTLCHLRFYIREYPCWEGIRGVLLSKLPKVETFNGYSRADAMVIDCLSFESWLT</sequence>
<name>A0A9P6ES70_9AGAR</name>
<comment type="caution">
    <text evidence="1">The sequence shown here is derived from an EMBL/GenBank/DDBJ whole genome shotgun (WGS) entry which is preliminary data.</text>
</comment>
<proteinExistence type="predicted"/>
<evidence type="ECO:0008006" key="3">
    <source>
        <dbReference type="Google" id="ProtNLM"/>
    </source>
</evidence>